<protein>
    <submittedName>
        <fullName evidence="1">Uncharacterized protein</fullName>
    </submittedName>
</protein>
<sequence>MVVLPLYEKIELGYPFVDRIPQYHFVEILFQFSFLIGIFSYILYSFRLTFFYFLDNIFLKFEIFFLYF</sequence>
<name>A0ACB0XUF3_MELEN</name>
<dbReference type="EMBL" id="CAVMJV010000003">
    <property type="protein sequence ID" value="CAK5017652.1"/>
    <property type="molecule type" value="Genomic_DNA"/>
</dbReference>
<evidence type="ECO:0000313" key="2">
    <source>
        <dbReference type="Proteomes" id="UP001497535"/>
    </source>
</evidence>
<proteinExistence type="predicted"/>
<organism evidence="1 2">
    <name type="scientific">Meloidogyne enterolobii</name>
    <name type="common">Root-knot nematode worm</name>
    <name type="synonym">Meloidogyne mayaguensis</name>
    <dbReference type="NCBI Taxonomy" id="390850"/>
    <lineage>
        <taxon>Eukaryota</taxon>
        <taxon>Metazoa</taxon>
        <taxon>Ecdysozoa</taxon>
        <taxon>Nematoda</taxon>
        <taxon>Chromadorea</taxon>
        <taxon>Rhabditida</taxon>
        <taxon>Tylenchina</taxon>
        <taxon>Tylenchomorpha</taxon>
        <taxon>Tylenchoidea</taxon>
        <taxon>Meloidogynidae</taxon>
        <taxon>Meloidogyninae</taxon>
        <taxon>Meloidogyne</taxon>
    </lineage>
</organism>
<dbReference type="Proteomes" id="UP001497535">
    <property type="component" value="Unassembled WGS sequence"/>
</dbReference>
<gene>
    <name evidence="1" type="ORF">MENTE1834_LOCUS3582</name>
</gene>
<accession>A0ACB0XUF3</accession>
<reference evidence="1" key="1">
    <citation type="submission" date="2023-11" db="EMBL/GenBank/DDBJ databases">
        <authorList>
            <person name="Poullet M."/>
        </authorList>
    </citation>
    <scope>NUCLEOTIDE SEQUENCE</scope>
    <source>
        <strain evidence="1">E1834</strain>
    </source>
</reference>
<keyword evidence="2" id="KW-1185">Reference proteome</keyword>
<evidence type="ECO:0000313" key="1">
    <source>
        <dbReference type="EMBL" id="CAK5017652.1"/>
    </source>
</evidence>
<comment type="caution">
    <text evidence="1">The sequence shown here is derived from an EMBL/GenBank/DDBJ whole genome shotgun (WGS) entry which is preliminary data.</text>
</comment>